<dbReference type="Proteomes" id="UP000278288">
    <property type="component" value="Chromosome"/>
</dbReference>
<dbReference type="AlphaFoldDB" id="A0AAD0YKP3"/>
<protein>
    <submittedName>
        <fullName evidence="2">Uncharacterized protein</fullName>
    </submittedName>
</protein>
<feature type="compositionally biased region" description="Gly residues" evidence="1">
    <location>
        <begin position="84"/>
        <end position="98"/>
    </location>
</feature>
<evidence type="ECO:0000313" key="3">
    <source>
        <dbReference type="Proteomes" id="UP000278288"/>
    </source>
</evidence>
<dbReference type="EMBL" id="CP033923">
    <property type="protein sequence ID" value="AZA91567.1"/>
    <property type="molecule type" value="Genomic_DNA"/>
</dbReference>
<reference evidence="2 3" key="1">
    <citation type="submission" date="2018-11" db="EMBL/GenBank/DDBJ databases">
        <title>Proposal to divide the Flavobacteriaceae and reorganize its genera based on Amino Acid Identity values calculated from whole genome sequences.</title>
        <authorList>
            <person name="Nicholson A.C."/>
            <person name="Gulvik C.A."/>
            <person name="Whitney A.M."/>
            <person name="Humrighouse B.W."/>
            <person name="Bell M."/>
            <person name="Holmes B."/>
            <person name="Steigerwalt A.G."/>
            <person name="Villarma A."/>
            <person name="Sheth M."/>
            <person name="Batra D."/>
            <person name="Pryor J."/>
            <person name="Bernardet J.-F."/>
            <person name="Hugo C."/>
            <person name="Kampfer P."/>
            <person name="Newman J."/>
            <person name="McQuiston J.R."/>
        </authorList>
    </citation>
    <scope>NUCLEOTIDE SEQUENCE [LARGE SCALE GENOMIC DNA]</scope>
    <source>
        <strain evidence="2 3">G0041</strain>
    </source>
</reference>
<evidence type="ECO:0000313" key="2">
    <source>
        <dbReference type="EMBL" id="AZA91567.1"/>
    </source>
</evidence>
<gene>
    <name evidence="2" type="ORF">EG343_13505</name>
</gene>
<sequence>MKVHFPKNLEALRNFNSVLPEIKISQEEEKQFQTKKIFKEMIQFIMMLLLAFTNNTNTSHNNDNQKSNIITLSVKEDPEAETGDGNGHGNGGNTGGNTGQLPPPGM</sequence>
<name>A0AAD0YKP3_CHRNA</name>
<organism evidence="2 3">
    <name type="scientific">Chryseobacterium nakagawai</name>
    <dbReference type="NCBI Taxonomy" id="1241982"/>
    <lineage>
        <taxon>Bacteria</taxon>
        <taxon>Pseudomonadati</taxon>
        <taxon>Bacteroidota</taxon>
        <taxon>Flavobacteriia</taxon>
        <taxon>Flavobacteriales</taxon>
        <taxon>Weeksellaceae</taxon>
        <taxon>Chryseobacterium group</taxon>
        <taxon>Chryseobacterium</taxon>
    </lineage>
</organism>
<dbReference type="KEGG" id="cnk:EG343_13505"/>
<proteinExistence type="predicted"/>
<feature type="region of interest" description="Disordered" evidence="1">
    <location>
        <begin position="57"/>
        <end position="106"/>
    </location>
</feature>
<accession>A0AAD0YKP3</accession>
<evidence type="ECO:0000256" key="1">
    <source>
        <dbReference type="SAM" id="MobiDB-lite"/>
    </source>
</evidence>
<keyword evidence="3" id="KW-1185">Reference proteome</keyword>